<evidence type="ECO:0000313" key="2">
    <source>
        <dbReference type="Proteomes" id="UP001556118"/>
    </source>
</evidence>
<accession>A0ABV3RBJ4</accession>
<dbReference type="Proteomes" id="UP001556118">
    <property type="component" value="Unassembled WGS sequence"/>
</dbReference>
<dbReference type="RefSeq" id="WP_367772714.1">
    <property type="nucleotide sequence ID" value="NZ_JBFNXR010000031.1"/>
</dbReference>
<sequence>MIGKIVGALIGAKAAKRPGGVGEQGGALLGVAAAAVTRRFGLPGIAAAALGGYALKRYNRKREAGRRPRA</sequence>
<gene>
    <name evidence="1" type="ORF">ABUH87_09105</name>
</gene>
<evidence type="ECO:0008006" key="3">
    <source>
        <dbReference type="Google" id="ProtNLM"/>
    </source>
</evidence>
<evidence type="ECO:0000313" key="1">
    <source>
        <dbReference type="EMBL" id="MEW9855325.1"/>
    </source>
</evidence>
<dbReference type="EMBL" id="JBFNXR010000031">
    <property type="protein sequence ID" value="MEW9855325.1"/>
    <property type="molecule type" value="Genomic_DNA"/>
</dbReference>
<organism evidence="1 2">
    <name type="scientific">Novosphingobium rhizovicinum</name>
    <dbReference type="NCBI Taxonomy" id="3228928"/>
    <lineage>
        <taxon>Bacteria</taxon>
        <taxon>Pseudomonadati</taxon>
        <taxon>Pseudomonadota</taxon>
        <taxon>Alphaproteobacteria</taxon>
        <taxon>Sphingomonadales</taxon>
        <taxon>Sphingomonadaceae</taxon>
        <taxon>Novosphingobium</taxon>
    </lineage>
</organism>
<protein>
    <recommendedName>
        <fullName evidence="3">Secreted protein with PEP-CTERM sorting signal</fullName>
    </recommendedName>
</protein>
<name>A0ABV3RBJ4_9SPHN</name>
<comment type="caution">
    <text evidence="1">The sequence shown here is derived from an EMBL/GenBank/DDBJ whole genome shotgun (WGS) entry which is preliminary data.</text>
</comment>
<reference evidence="1 2" key="1">
    <citation type="submission" date="2024-06" db="EMBL/GenBank/DDBJ databases">
        <title>Novosphingobium rhizovicinus M1R2S20.</title>
        <authorList>
            <person name="Sun J.-Q."/>
        </authorList>
    </citation>
    <scope>NUCLEOTIDE SEQUENCE [LARGE SCALE GENOMIC DNA]</scope>
    <source>
        <strain evidence="1 2">M1R2S20</strain>
    </source>
</reference>
<proteinExistence type="predicted"/>
<keyword evidence="2" id="KW-1185">Reference proteome</keyword>